<organism evidence="1 2">
    <name type="scientific">Sphingobium yanoikuyae</name>
    <name type="common">Sphingomonas yanoikuyae</name>
    <dbReference type="NCBI Taxonomy" id="13690"/>
    <lineage>
        <taxon>Bacteria</taxon>
        <taxon>Pseudomonadati</taxon>
        <taxon>Pseudomonadota</taxon>
        <taxon>Alphaproteobacteria</taxon>
        <taxon>Sphingomonadales</taxon>
        <taxon>Sphingomonadaceae</taxon>
        <taxon>Sphingobium</taxon>
    </lineage>
</organism>
<dbReference type="Proteomes" id="UP000464086">
    <property type="component" value="Chromosome"/>
</dbReference>
<dbReference type="EMBL" id="CP047218">
    <property type="protein sequence ID" value="QHD70166.1"/>
    <property type="molecule type" value="Genomic_DNA"/>
</dbReference>
<name>A0A6P1GNG7_SPHYA</name>
<evidence type="ECO:0000313" key="1">
    <source>
        <dbReference type="EMBL" id="QHD70166.1"/>
    </source>
</evidence>
<protein>
    <recommendedName>
        <fullName evidence="3">XRE family transcriptional regulator</fullName>
    </recommendedName>
</protein>
<evidence type="ECO:0008006" key="3">
    <source>
        <dbReference type="Google" id="ProtNLM"/>
    </source>
</evidence>
<gene>
    <name evidence="1" type="ORF">GS397_00845</name>
</gene>
<dbReference type="AlphaFoldDB" id="A0A6P1GNG7"/>
<reference evidence="1 2" key="1">
    <citation type="submission" date="2019-12" db="EMBL/GenBank/DDBJ databases">
        <title>Functional and genomic insights into the Sphingobium yanoikuyae YC-JY1, a bacterium efficiently degrading bisphenol A.</title>
        <authorList>
            <person name="Jia Y."/>
            <person name="Li X."/>
            <person name="Wang J."/>
            <person name="Eltoukhy A."/>
            <person name="Lamraoui I."/>
            <person name="Yan Y."/>
        </authorList>
    </citation>
    <scope>NUCLEOTIDE SEQUENCE [LARGE SCALE GENOMIC DNA]</scope>
    <source>
        <strain evidence="1 2">YC-JY1</strain>
    </source>
</reference>
<proteinExistence type="predicted"/>
<sequence length="75" mass="8108">MAGPPPTPAKAWNYSAPVLLEVERWLKQHNLSAAKFGRQAVGDPNLVSDLRGGRDPSSKVVARIRAFMAKGGDHD</sequence>
<accession>A0A6P1GNG7</accession>
<evidence type="ECO:0000313" key="2">
    <source>
        <dbReference type="Proteomes" id="UP000464086"/>
    </source>
</evidence>